<feature type="binding site" evidence="12">
    <location>
        <begin position="233"/>
        <end position="235"/>
    </location>
    <ligand>
        <name>L-serine</name>
        <dbReference type="ChEBI" id="CHEBI:33384"/>
    </ligand>
</feature>
<dbReference type="InterPro" id="IPR006195">
    <property type="entry name" value="aa-tRNA-synth_II"/>
</dbReference>
<dbReference type="SUPFAM" id="SSF55681">
    <property type="entry name" value="Class II aaRS and biotin synthetases"/>
    <property type="match status" value="1"/>
</dbReference>
<dbReference type="GO" id="GO:0016260">
    <property type="term" value="P:selenocysteine biosynthetic process"/>
    <property type="evidence" value="ECO:0007669"/>
    <property type="project" value="UniProtKB-UniRule"/>
</dbReference>
<dbReference type="Pfam" id="PF02403">
    <property type="entry name" value="Seryl_tRNA_N"/>
    <property type="match status" value="1"/>
</dbReference>
<dbReference type="UniPathway" id="UPA00906">
    <property type="reaction ID" value="UER00895"/>
</dbReference>
<comment type="similarity">
    <text evidence="3 12">Belongs to the class-II aminoacyl-tRNA synthetase family. Type-1 seryl-tRNA synthetase subfamily.</text>
</comment>
<dbReference type="PIRSF" id="PIRSF001529">
    <property type="entry name" value="Ser-tRNA-synth_IIa"/>
    <property type="match status" value="1"/>
</dbReference>
<evidence type="ECO:0000256" key="4">
    <source>
        <dbReference type="ARBA" id="ARBA00022490"/>
    </source>
</evidence>
<reference evidence="17 18" key="1">
    <citation type="submission" date="2018-12" db="EMBL/GenBank/DDBJ databases">
        <authorList>
            <person name="Chong R.A."/>
        </authorList>
    </citation>
    <scope>NUCLEOTIDE SEQUENCE [LARGE SCALE GENOMIC DNA]</scope>
    <source>
        <strain evidence="17 18">Hta</strain>
    </source>
</reference>
<feature type="binding site" evidence="13">
    <location>
        <position position="385"/>
    </location>
    <ligand>
        <name>L-serine</name>
        <dbReference type="ChEBI" id="CHEBI:33384"/>
    </ligand>
</feature>
<comment type="subcellular location">
    <subcellularLocation>
        <location evidence="1 12">Cytoplasm</location>
    </subcellularLocation>
</comment>
<evidence type="ECO:0000256" key="7">
    <source>
        <dbReference type="ARBA" id="ARBA00022840"/>
    </source>
</evidence>
<feature type="binding site" evidence="12">
    <location>
        <position position="387"/>
    </location>
    <ligand>
        <name>L-serine</name>
        <dbReference type="ChEBI" id="CHEBI:33384"/>
    </ligand>
</feature>
<dbReference type="Gene3D" id="3.30.930.10">
    <property type="entry name" value="Bira Bifunctional Protein, Domain 2"/>
    <property type="match status" value="1"/>
</dbReference>
<evidence type="ECO:0000256" key="11">
    <source>
        <dbReference type="ARBA" id="ARBA00048823"/>
    </source>
</evidence>
<evidence type="ECO:0000256" key="10">
    <source>
        <dbReference type="ARBA" id="ARBA00047929"/>
    </source>
</evidence>
<comment type="function">
    <text evidence="12">Catalyzes the attachment of serine to tRNA(Ser). Is also able to aminoacylate tRNA(Sec) with serine, to form the misacylated tRNA L-seryl-tRNA(Sec), which will be further converted into selenocysteinyl-tRNA(Sec).</text>
</comment>
<proteinExistence type="inferred from homology"/>
<evidence type="ECO:0000313" key="17">
    <source>
        <dbReference type="EMBL" id="QCI21612.1"/>
    </source>
</evidence>
<keyword evidence="15" id="KW-0175">Coiled coil</keyword>
<dbReference type="RefSeq" id="WP_158356582.1">
    <property type="nucleotide sequence ID" value="NZ_CP034873.1"/>
</dbReference>
<name>A0A4D6XUS3_9GAMM</name>
<evidence type="ECO:0000256" key="13">
    <source>
        <dbReference type="PIRSR" id="PIRSR001529-1"/>
    </source>
</evidence>
<evidence type="ECO:0000256" key="14">
    <source>
        <dbReference type="PIRSR" id="PIRSR001529-2"/>
    </source>
</evidence>
<protein>
    <recommendedName>
        <fullName evidence="12">Serine--tRNA ligase</fullName>
        <ecNumber evidence="12">6.1.1.11</ecNumber>
    </recommendedName>
    <alternativeName>
        <fullName evidence="12">Seryl-tRNA synthetase</fullName>
        <shortName evidence="12">SerRS</shortName>
    </alternativeName>
    <alternativeName>
        <fullName evidence="12">Seryl-tRNA(Ser/Sec) synthetase</fullName>
    </alternativeName>
</protein>
<dbReference type="PROSITE" id="PS50862">
    <property type="entry name" value="AA_TRNA_LIGASE_II"/>
    <property type="match status" value="1"/>
</dbReference>
<evidence type="ECO:0000256" key="8">
    <source>
        <dbReference type="ARBA" id="ARBA00022917"/>
    </source>
</evidence>
<dbReference type="EC" id="6.1.1.11" evidence="12"/>
<keyword evidence="9 12" id="KW-0030">Aminoacyl-tRNA synthetase</keyword>
<evidence type="ECO:0000313" key="18">
    <source>
        <dbReference type="Proteomes" id="UP000298773"/>
    </source>
</evidence>
<dbReference type="NCBIfam" id="TIGR00414">
    <property type="entry name" value="serS"/>
    <property type="match status" value="1"/>
</dbReference>
<dbReference type="InterPro" id="IPR042103">
    <property type="entry name" value="SerRS_1_N_sf"/>
</dbReference>
<feature type="binding site" evidence="12 13">
    <location>
        <position position="287"/>
    </location>
    <ligand>
        <name>L-serine</name>
        <dbReference type="ChEBI" id="CHEBI:33384"/>
    </ligand>
</feature>
<dbReference type="InterPro" id="IPR010978">
    <property type="entry name" value="tRNA-bd_arm"/>
</dbReference>
<comment type="pathway">
    <text evidence="2 12">Aminoacyl-tRNA biosynthesis; selenocysteinyl-tRNA(Sec) biosynthesis; L-seryl-tRNA(Sec) from L-serine and tRNA(Sec): step 1/1.</text>
</comment>
<dbReference type="Pfam" id="PF00587">
    <property type="entry name" value="tRNA-synt_2b"/>
    <property type="match status" value="1"/>
</dbReference>
<organism evidence="17 18">
    <name type="scientific">Buchnera aphidicola</name>
    <name type="common">Hyadaphis tataricae</name>
    <dbReference type="NCBI Taxonomy" id="1241859"/>
    <lineage>
        <taxon>Bacteria</taxon>
        <taxon>Pseudomonadati</taxon>
        <taxon>Pseudomonadota</taxon>
        <taxon>Gammaproteobacteria</taxon>
        <taxon>Enterobacterales</taxon>
        <taxon>Erwiniaceae</taxon>
        <taxon>Buchnera</taxon>
    </lineage>
</organism>
<keyword evidence="8 12" id="KW-0648">Protein biosynthesis</keyword>
<dbReference type="InterPro" id="IPR045864">
    <property type="entry name" value="aa-tRNA-synth_II/BPL/LPL"/>
</dbReference>
<reference evidence="17 18" key="2">
    <citation type="submission" date="2019-05" db="EMBL/GenBank/DDBJ databases">
        <title>Genome evolution of the obligate endosymbiont Buchnera aphidicola.</title>
        <authorList>
            <person name="Moran N.A."/>
        </authorList>
    </citation>
    <scope>NUCLEOTIDE SEQUENCE [LARGE SCALE GENOMIC DNA]</scope>
    <source>
        <strain evidence="17 18">Hta</strain>
    </source>
</reference>
<dbReference type="PANTHER" id="PTHR43697:SF1">
    <property type="entry name" value="SERINE--TRNA LIGASE"/>
    <property type="match status" value="1"/>
</dbReference>
<dbReference type="EMBL" id="CP034873">
    <property type="protein sequence ID" value="QCI21612.1"/>
    <property type="molecule type" value="Genomic_DNA"/>
</dbReference>
<dbReference type="PANTHER" id="PTHR43697">
    <property type="entry name" value="SERYL-TRNA SYNTHETASE"/>
    <property type="match status" value="1"/>
</dbReference>
<feature type="binding site" evidence="12 14">
    <location>
        <begin position="351"/>
        <end position="354"/>
    </location>
    <ligand>
        <name>ATP</name>
        <dbReference type="ChEBI" id="CHEBI:30616"/>
    </ligand>
</feature>
<dbReference type="AlphaFoldDB" id="A0A4D6XUS3"/>
<dbReference type="InterPro" id="IPR002314">
    <property type="entry name" value="aa-tRNA-synt_IIb"/>
</dbReference>
<evidence type="ECO:0000259" key="16">
    <source>
        <dbReference type="PROSITE" id="PS50862"/>
    </source>
</evidence>
<accession>A0A4D6XUS3</accession>
<comment type="domain">
    <text evidence="12">Consists of two distinct domains, a catalytic core and a N-terminal extension that is involved in tRNA binding.</text>
</comment>
<dbReference type="InterPro" id="IPR015866">
    <property type="entry name" value="Ser-tRNA-synth_1_N"/>
</dbReference>
<dbReference type="CDD" id="cd00770">
    <property type="entry name" value="SerRS_core"/>
    <property type="match status" value="1"/>
</dbReference>
<evidence type="ECO:0000256" key="1">
    <source>
        <dbReference type="ARBA" id="ARBA00004496"/>
    </source>
</evidence>
<dbReference type="GO" id="GO:0006434">
    <property type="term" value="P:seryl-tRNA aminoacylation"/>
    <property type="evidence" value="ECO:0007669"/>
    <property type="project" value="UniProtKB-UniRule"/>
</dbReference>
<evidence type="ECO:0000256" key="9">
    <source>
        <dbReference type="ARBA" id="ARBA00023146"/>
    </source>
</evidence>
<dbReference type="Gene3D" id="1.10.287.40">
    <property type="entry name" value="Serine-tRNA synthetase, tRNA binding domain"/>
    <property type="match status" value="1"/>
</dbReference>
<comment type="subunit">
    <text evidence="12">Homodimer. The tRNA molecule binds across the dimer.</text>
</comment>
<dbReference type="GO" id="GO:0005737">
    <property type="term" value="C:cytoplasm"/>
    <property type="evidence" value="ECO:0007669"/>
    <property type="project" value="UniProtKB-SubCell"/>
</dbReference>
<keyword evidence="5 12" id="KW-0436">Ligase</keyword>
<keyword evidence="4 12" id="KW-0963">Cytoplasm</keyword>
<dbReference type="GO" id="GO:0004828">
    <property type="term" value="F:serine-tRNA ligase activity"/>
    <property type="evidence" value="ECO:0007669"/>
    <property type="project" value="UniProtKB-UniRule"/>
</dbReference>
<dbReference type="InterPro" id="IPR033729">
    <property type="entry name" value="SerRS_core"/>
</dbReference>
<dbReference type="GO" id="GO:0005524">
    <property type="term" value="F:ATP binding"/>
    <property type="evidence" value="ECO:0007669"/>
    <property type="project" value="UniProtKB-UniRule"/>
</dbReference>
<comment type="catalytic activity">
    <reaction evidence="10 12">
        <text>tRNA(Sec) + L-serine + ATP = L-seryl-tRNA(Sec) + AMP + diphosphate + H(+)</text>
        <dbReference type="Rhea" id="RHEA:42580"/>
        <dbReference type="Rhea" id="RHEA-COMP:9742"/>
        <dbReference type="Rhea" id="RHEA-COMP:10128"/>
        <dbReference type="ChEBI" id="CHEBI:15378"/>
        <dbReference type="ChEBI" id="CHEBI:30616"/>
        <dbReference type="ChEBI" id="CHEBI:33019"/>
        <dbReference type="ChEBI" id="CHEBI:33384"/>
        <dbReference type="ChEBI" id="CHEBI:78442"/>
        <dbReference type="ChEBI" id="CHEBI:78533"/>
        <dbReference type="ChEBI" id="CHEBI:456215"/>
        <dbReference type="EC" id="6.1.1.11"/>
    </reaction>
</comment>
<keyword evidence="7 12" id="KW-0067">ATP-binding</keyword>
<dbReference type="InterPro" id="IPR002317">
    <property type="entry name" value="Ser-tRNA-ligase_type_1"/>
</dbReference>
<evidence type="ECO:0000256" key="12">
    <source>
        <dbReference type="HAMAP-Rule" id="MF_00176"/>
    </source>
</evidence>
<dbReference type="PRINTS" id="PR00981">
    <property type="entry name" value="TRNASYNTHSER"/>
</dbReference>
<feature type="coiled-coil region" evidence="15">
    <location>
        <begin position="30"/>
        <end position="95"/>
    </location>
</feature>
<sequence>MLDPNLLRNKLNLLLQQLLKKNFRLDIEKISSLENQRKKLQMETETLQHKHNVLSNLFRDQKNLDQKNQTLMNKLLKLSNRINCLKMTLTSLQEQIYNFSMCIPNIPDDDIPNGKLSIDNKEVKRWGEKRKFHFIIKNHLEIGNKNKELDWKSSVKVSGSGFVIMKGNMALLHRALIQFMLDTHTLKHGYKEVYVPYLVHPKALYGTGQLPKFSDDLFHIHLTNKTDYILIPTGEVPLTNFVYNEIIDEKDLPIMLVTHTPCFRSESNSYGREVQGLIRLHQFEKVELVQIVHPETSMNILEKLTNHAEIILQMLNLPYRKMLLCAGETGFSAAKTYDLEVWFPSQNKYVEVSSCSNMTDFQARRIKARYKTKDQKKKFFVHTLNGSGLAVGRTLAAILENYQQPDGSVEVPAILQKKYMQGLKFIN</sequence>
<evidence type="ECO:0000256" key="15">
    <source>
        <dbReference type="SAM" id="Coils"/>
    </source>
</evidence>
<feature type="binding site" evidence="12 14">
    <location>
        <begin position="264"/>
        <end position="266"/>
    </location>
    <ligand>
        <name>ATP</name>
        <dbReference type="ChEBI" id="CHEBI:30616"/>
    </ligand>
</feature>
<feature type="binding site" evidence="13">
    <location>
        <position position="264"/>
    </location>
    <ligand>
        <name>L-serine</name>
        <dbReference type="ChEBI" id="CHEBI:33384"/>
    </ligand>
</feature>
<keyword evidence="6 12" id="KW-0547">Nucleotide-binding</keyword>
<dbReference type="HAMAP" id="MF_00176">
    <property type="entry name" value="Ser_tRNA_synth_type1"/>
    <property type="match status" value="1"/>
</dbReference>
<evidence type="ECO:0000256" key="6">
    <source>
        <dbReference type="ARBA" id="ARBA00022741"/>
    </source>
</evidence>
<evidence type="ECO:0000256" key="3">
    <source>
        <dbReference type="ARBA" id="ARBA00010728"/>
    </source>
</evidence>
<feature type="binding site" evidence="13">
    <location>
        <position position="233"/>
    </location>
    <ligand>
        <name>L-serine</name>
        <dbReference type="ChEBI" id="CHEBI:33384"/>
    </ligand>
</feature>
<comment type="catalytic activity">
    <reaction evidence="11 12">
        <text>tRNA(Ser) + L-serine + ATP = L-seryl-tRNA(Ser) + AMP + diphosphate + H(+)</text>
        <dbReference type="Rhea" id="RHEA:12292"/>
        <dbReference type="Rhea" id="RHEA-COMP:9669"/>
        <dbReference type="Rhea" id="RHEA-COMP:9703"/>
        <dbReference type="ChEBI" id="CHEBI:15378"/>
        <dbReference type="ChEBI" id="CHEBI:30616"/>
        <dbReference type="ChEBI" id="CHEBI:33019"/>
        <dbReference type="ChEBI" id="CHEBI:33384"/>
        <dbReference type="ChEBI" id="CHEBI:78442"/>
        <dbReference type="ChEBI" id="CHEBI:78533"/>
        <dbReference type="ChEBI" id="CHEBI:456215"/>
        <dbReference type="EC" id="6.1.1.11"/>
    </reaction>
</comment>
<dbReference type="Proteomes" id="UP000298773">
    <property type="component" value="Chromosome"/>
</dbReference>
<dbReference type="SUPFAM" id="SSF46589">
    <property type="entry name" value="tRNA-binding arm"/>
    <property type="match status" value="1"/>
</dbReference>
<gene>
    <name evidence="12" type="primary">serS</name>
    <name evidence="17" type="ORF">D9V69_01555</name>
</gene>
<evidence type="ECO:0000256" key="2">
    <source>
        <dbReference type="ARBA" id="ARBA00005045"/>
    </source>
</evidence>
<evidence type="ECO:0000256" key="5">
    <source>
        <dbReference type="ARBA" id="ARBA00022598"/>
    </source>
</evidence>
<comment type="caution">
    <text evidence="12">Lacks conserved residue(s) required for the propagation of feature annotation.</text>
</comment>
<dbReference type="OrthoDB" id="9804647at2"/>
<feature type="domain" description="Aminoacyl-transfer RNA synthetases class-II family profile" evidence="16">
    <location>
        <begin position="172"/>
        <end position="412"/>
    </location>
</feature>